<protein>
    <submittedName>
        <fullName evidence="1">Uncharacterized protein</fullName>
    </submittedName>
</protein>
<keyword evidence="2" id="KW-1185">Reference proteome</keyword>
<evidence type="ECO:0000313" key="1">
    <source>
        <dbReference type="EMBL" id="GBN27498.1"/>
    </source>
</evidence>
<dbReference type="AlphaFoldDB" id="A0A4Y2MK08"/>
<dbReference type="Proteomes" id="UP000499080">
    <property type="component" value="Unassembled WGS sequence"/>
</dbReference>
<organism evidence="1 2">
    <name type="scientific">Araneus ventricosus</name>
    <name type="common">Orbweaver spider</name>
    <name type="synonym">Epeira ventricosa</name>
    <dbReference type="NCBI Taxonomy" id="182803"/>
    <lineage>
        <taxon>Eukaryota</taxon>
        <taxon>Metazoa</taxon>
        <taxon>Ecdysozoa</taxon>
        <taxon>Arthropoda</taxon>
        <taxon>Chelicerata</taxon>
        <taxon>Arachnida</taxon>
        <taxon>Araneae</taxon>
        <taxon>Araneomorphae</taxon>
        <taxon>Entelegynae</taxon>
        <taxon>Araneoidea</taxon>
        <taxon>Araneidae</taxon>
        <taxon>Araneus</taxon>
    </lineage>
</organism>
<accession>A0A4Y2MK08</accession>
<evidence type="ECO:0000313" key="2">
    <source>
        <dbReference type="Proteomes" id="UP000499080"/>
    </source>
</evidence>
<gene>
    <name evidence="1" type="ORF">AVEN_67557_1</name>
</gene>
<sequence length="122" mass="13292">MQLSVSLSSDTELSDSIDSDCGEEHGILGFTWASVLSELLKWVLEVAAFSFDWTISDIQLDFFFLGGRVTRQMLSSVRVETVVLDTIQKRPVMDASVCVNVSVVCIDLLSLTMAAKDGVVVG</sequence>
<dbReference type="EMBL" id="BGPR01007517">
    <property type="protein sequence ID" value="GBN27498.1"/>
    <property type="molecule type" value="Genomic_DNA"/>
</dbReference>
<name>A0A4Y2MK08_ARAVE</name>
<reference evidence="1 2" key="1">
    <citation type="journal article" date="2019" name="Sci. Rep.">
        <title>Orb-weaving spider Araneus ventricosus genome elucidates the spidroin gene catalogue.</title>
        <authorList>
            <person name="Kono N."/>
            <person name="Nakamura H."/>
            <person name="Ohtoshi R."/>
            <person name="Moran D.A.P."/>
            <person name="Shinohara A."/>
            <person name="Yoshida Y."/>
            <person name="Fujiwara M."/>
            <person name="Mori M."/>
            <person name="Tomita M."/>
            <person name="Arakawa K."/>
        </authorList>
    </citation>
    <scope>NUCLEOTIDE SEQUENCE [LARGE SCALE GENOMIC DNA]</scope>
</reference>
<comment type="caution">
    <text evidence="1">The sequence shown here is derived from an EMBL/GenBank/DDBJ whole genome shotgun (WGS) entry which is preliminary data.</text>
</comment>
<proteinExistence type="predicted"/>